<dbReference type="AlphaFoldDB" id="A0A8K0UFB6"/>
<dbReference type="InterPro" id="IPR052766">
    <property type="entry name" value="S41A_metabolite_peptidase"/>
</dbReference>
<accession>A0A8K0UFB6</accession>
<sequence>MLRTKLIILGVGSVLSCAASTLATNINTGDASLVSRQESDVSIDTLGDPCRAIAGKKWVSPKEVRACFNVIAVGPKAKDNILDVVDKTTAAFDHSRPYQKLAPPPFTGEIHENLSADIARIRRTHYKTEFDLHIDVSRSVKRLFDGHTVYFNDCYDSVFLNFLPIPLVYITDNRGVQHVHIAKDAFEVASKEFADQIDVWQNALPRNLRGKLSSLNGAKVLKIDGKDPLSAVDENAKIVGGYQALGTRQNGFFASYNVGADGKMAYSLGNFAQKSLPLDDEVILTIQRSGNISPETITLPYRSRIQTRATWTDKASYRQNLCVAQEGTNGVDAYAPGVLSQAETESPIFKFQQQPPVKVAERKHRAMSVAVDTIPKIDIVHPVQPTPVGNDGFTVSQFYLLDDRKTGVLGLGSFSGSSDSAFEGLQKSLLNGLQSLKAMGATRLIIDVTNNGGGWICVGHWLHRILAGPKASTEPHAGLLSRAPAGPLPLAIVKAIVEKNADPDWWTYHNGLGYQFPNATDFPPNYNWLQPVDKRVVNGELVQFSPLISDGCPASYMFDAPNKPLFDTKKVAILGNGRCASTCAQFSSLMAKKEGSKTVVFGGRKGVQQHYSGIVGGQSTDFVAMDTDVKTTGLKNHRDAPPDLITNSGQGINWRLDFGIWDIREPEEWQSRPADINLPLTLETANNPVAIWKQVAQLLWK</sequence>
<dbReference type="Proteomes" id="UP000813824">
    <property type="component" value="Unassembled WGS sequence"/>
</dbReference>
<dbReference type="PANTHER" id="PTHR37049">
    <property type="entry name" value="PEPTIDASE S41 FAMILY PROTEIN"/>
    <property type="match status" value="1"/>
</dbReference>
<dbReference type="InterPro" id="IPR029045">
    <property type="entry name" value="ClpP/crotonase-like_dom_sf"/>
</dbReference>
<keyword evidence="1" id="KW-0732">Signal</keyword>
<proteinExistence type="predicted"/>
<dbReference type="OrthoDB" id="27214at2759"/>
<dbReference type="SUPFAM" id="SSF52096">
    <property type="entry name" value="ClpP/crotonase"/>
    <property type="match status" value="1"/>
</dbReference>
<dbReference type="PROSITE" id="PS51257">
    <property type="entry name" value="PROKAR_LIPOPROTEIN"/>
    <property type="match status" value="1"/>
</dbReference>
<organism evidence="2 3">
    <name type="scientific">Cristinia sonorae</name>
    <dbReference type="NCBI Taxonomy" id="1940300"/>
    <lineage>
        <taxon>Eukaryota</taxon>
        <taxon>Fungi</taxon>
        <taxon>Dikarya</taxon>
        <taxon>Basidiomycota</taxon>
        <taxon>Agaricomycotina</taxon>
        <taxon>Agaricomycetes</taxon>
        <taxon>Agaricomycetidae</taxon>
        <taxon>Agaricales</taxon>
        <taxon>Pleurotineae</taxon>
        <taxon>Stephanosporaceae</taxon>
        <taxon>Cristinia</taxon>
    </lineage>
</organism>
<dbReference type="EMBL" id="JAEVFJ010000066">
    <property type="protein sequence ID" value="KAH8077074.1"/>
    <property type="molecule type" value="Genomic_DNA"/>
</dbReference>
<dbReference type="Gene3D" id="3.90.226.10">
    <property type="entry name" value="2-enoyl-CoA Hydratase, Chain A, domain 1"/>
    <property type="match status" value="1"/>
</dbReference>
<reference evidence="2" key="1">
    <citation type="journal article" date="2021" name="New Phytol.">
        <title>Evolutionary innovations through gain and loss of genes in the ectomycorrhizal Boletales.</title>
        <authorList>
            <person name="Wu G."/>
            <person name="Miyauchi S."/>
            <person name="Morin E."/>
            <person name="Kuo A."/>
            <person name="Drula E."/>
            <person name="Varga T."/>
            <person name="Kohler A."/>
            <person name="Feng B."/>
            <person name="Cao Y."/>
            <person name="Lipzen A."/>
            <person name="Daum C."/>
            <person name="Hundley H."/>
            <person name="Pangilinan J."/>
            <person name="Johnson J."/>
            <person name="Barry K."/>
            <person name="LaButti K."/>
            <person name="Ng V."/>
            <person name="Ahrendt S."/>
            <person name="Min B."/>
            <person name="Choi I.G."/>
            <person name="Park H."/>
            <person name="Plett J.M."/>
            <person name="Magnuson J."/>
            <person name="Spatafora J.W."/>
            <person name="Nagy L.G."/>
            <person name="Henrissat B."/>
            <person name="Grigoriev I.V."/>
            <person name="Yang Z.L."/>
            <person name="Xu J."/>
            <person name="Martin F.M."/>
        </authorList>
    </citation>
    <scope>NUCLEOTIDE SEQUENCE</scope>
    <source>
        <strain evidence="2">KKN 215</strain>
    </source>
</reference>
<gene>
    <name evidence="2" type="ORF">BXZ70DRAFT_705743</name>
</gene>
<evidence type="ECO:0000313" key="2">
    <source>
        <dbReference type="EMBL" id="KAH8077074.1"/>
    </source>
</evidence>
<dbReference type="PANTHER" id="PTHR37049:SF4">
    <property type="entry name" value="RHODANESE DOMAIN-CONTAINING PROTEIN"/>
    <property type="match status" value="1"/>
</dbReference>
<evidence type="ECO:0008006" key="4">
    <source>
        <dbReference type="Google" id="ProtNLM"/>
    </source>
</evidence>
<feature type="chain" id="PRO_5035469127" description="Tail specific protease domain-containing protein" evidence="1">
    <location>
        <begin position="24"/>
        <end position="701"/>
    </location>
</feature>
<evidence type="ECO:0000256" key="1">
    <source>
        <dbReference type="SAM" id="SignalP"/>
    </source>
</evidence>
<comment type="caution">
    <text evidence="2">The sequence shown here is derived from an EMBL/GenBank/DDBJ whole genome shotgun (WGS) entry which is preliminary data.</text>
</comment>
<keyword evidence="3" id="KW-1185">Reference proteome</keyword>
<feature type="signal peptide" evidence="1">
    <location>
        <begin position="1"/>
        <end position="23"/>
    </location>
</feature>
<protein>
    <recommendedName>
        <fullName evidence="4">Tail specific protease domain-containing protein</fullName>
    </recommendedName>
</protein>
<name>A0A8K0UFB6_9AGAR</name>
<evidence type="ECO:0000313" key="3">
    <source>
        <dbReference type="Proteomes" id="UP000813824"/>
    </source>
</evidence>